<gene>
    <name evidence="2" type="ORF">NDU88_001796</name>
</gene>
<feature type="compositionally biased region" description="Basic residues" evidence="1">
    <location>
        <begin position="107"/>
        <end position="123"/>
    </location>
</feature>
<evidence type="ECO:0000313" key="2">
    <source>
        <dbReference type="EMBL" id="KAJ1214170.1"/>
    </source>
</evidence>
<name>A0AAV7WPR8_PLEWA</name>
<sequence length="123" mass="13501">MEKITAARRTKAETNSEEVAVAEGTAGAGQRKLFPVTNKGDPKTTSSTKDATEDQEAVCLNSGHAQGRAWPLQTLRTGREEKGKKYGKIRGNERKQTQSENSQKGKTTGKAKNKQKRGKRRTN</sequence>
<organism evidence="2 3">
    <name type="scientific">Pleurodeles waltl</name>
    <name type="common">Iberian ribbed newt</name>
    <dbReference type="NCBI Taxonomy" id="8319"/>
    <lineage>
        <taxon>Eukaryota</taxon>
        <taxon>Metazoa</taxon>
        <taxon>Chordata</taxon>
        <taxon>Craniata</taxon>
        <taxon>Vertebrata</taxon>
        <taxon>Euteleostomi</taxon>
        <taxon>Amphibia</taxon>
        <taxon>Batrachia</taxon>
        <taxon>Caudata</taxon>
        <taxon>Salamandroidea</taxon>
        <taxon>Salamandridae</taxon>
        <taxon>Pleurodelinae</taxon>
        <taxon>Pleurodeles</taxon>
    </lineage>
</organism>
<feature type="compositionally biased region" description="Basic and acidic residues" evidence="1">
    <location>
        <begin position="77"/>
        <end position="97"/>
    </location>
</feature>
<feature type="region of interest" description="Disordered" evidence="1">
    <location>
        <begin position="1"/>
        <end position="123"/>
    </location>
</feature>
<accession>A0AAV7WPR8</accession>
<protein>
    <submittedName>
        <fullName evidence="2">Uncharacterized protein</fullName>
    </submittedName>
</protein>
<keyword evidence="3" id="KW-1185">Reference proteome</keyword>
<dbReference type="EMBL" id="JANPWB010000001">
    <property type="protein sequence ID" value="KAJ1214170.1"/>
    <property type="molecule type" value="Genomic_DNA"/>
</dbReference>
<feature type="compositionally biased region" description="Basic and acidic residues" evidence="1">
    <location>
        <begin position="1"/>
        <end position="14"/>
    </location>
</feature>
<reference evidence="2" key="1">
    <citation type="journal article" date="2022" name="bioRxiv">
        <title>Sequencing and chromosome-scale assembly of the giantPleurodeles waltlgenome.</title>
        <authorList>
            <person name="Brown T."/>
            <person name="Elewa A."/>
            <person name="Iarovenko S."/>
            <person name="Subramanian E."/>
            <person name="Araus A.J."/>
            <person name="Petzold A."/>
            <person name="Susuki M."/>
            <person name="Suzuki K.-i.T."/>
            <person name="Hayashi T."/>
            <person name="Toyoda A."/>
            <person name="Oliveira C."/>
            <person name="Osipova E."/>
            <person name="Leigh N.D."/>
            <person name="Simon A."/>
            <person name="Yun M.H."/>
        </authorList>
    </citation>
    <scope>NUCLEOTIDE SEQUENCE</scope>
    <source>
        <strain evidence="2">20211129_DDA</strain>
        <tissue evidence="2">Liver</tissue>
    </source>
</reference>
<comment type="caution">
    <text evidence="2">The sequence shown here is derived from an EMBL/GenBank/DDBJ whole genome shotgun (WGS) entry which is preliminary data.</text>
</comment>
<dbReference type="AlphaFoldDB" id="A0AAV7WPR8"/>
<evidence type="ECO:0000313" key="3">
    <source>
        <dbReference type="Proteomes" id="UP001066276"/>
    </source>
</evidence>
<evidence type="ECO:0000256" key="1">
    <source>
        <dbReference type="SAM" id="MobiDB-lite"/>
    </source>
</evidence>
<proteinExistence type="predicted"/>
<feature type="compositionally biased region" description="Low complexity" evidence="1">
    <location>
        <begin position="17"/>
        <end position="29"/>
    </location>
</feature>
<dbReference type="Proteomes" id="UP001066276">
    <property type="component" value="Chromosome 1_1"/>
</dbReference>